<feature type="compositionally biased region" description="Polar residues" evidence="1">
    <location>
        <begin position="158"/>
        <end position="168"/>
    </location>
</feature>
<feature type="region of interest" description="Disordered" evidence="1">
    <location>
        <begin position="1"/>
        <end position="34"/>
    </location>
</feature>
<name>A0A075SQL4_STRSU</name>
<proteinExistence type="predicted"/>
<dbReference type="RefSeq" id="WP_024390610.1">
    <property type="nucleotide sequence ID" value="NZ_ALLE01000011.1"/>
</dbReference>
<reference evidence="2 3" key="1">
    <citation type="journal article" date="2014" name="Genome Announc.">
        <title>Whole-Genome Sequence of Streptococcus suis Serotype 4 Reference Strain 6407.</title>
        <authorList>
            <person name="Wang K."/>
            <person name="Chen J."/>
            <person name="Yao H."/>
            <person name="Lu C."/>
        </authorList>
    </citation>
    <scope>NUCLEOTIDE SEQUENCE [LARGE SCALE GENOMIC DNA]</scope>
    <source>
        <strain evidence="2">6407</strain>
    </source>
</reference>
<dbReference type="AlphaFoldDB" id="A0A075SQL4"/>
<sequence>MAEEQTVDHATENVEEVAEKTFSQEDVNRVGKKEHKSGYAKAIKDLGFADVESAKEAMKAYKDWQESQKTEADKQTELLASKDKELALALDANKRLEAKLSALTQGVNADSVDDVIALSERLVNEDTTIDEAIKQVVGKYPQFATTPNTTEKKPTFTVVDNPSASTKSDVSKDQFGKMTYVERLELKRTNPKLYEQLKGN</sequence>
<evidence type="ECO:0000313" key="2">
    <source>
        <dbReference type="EMBL" id="AIG43320.1"/>
    </source>
</evidence>
<evidence type="ECO:0008006" key="4">
    <source>
        <dbReference type="Google" id="ProtNLM"/>
    </source>
</evidence>
<evidence type="ECO:0000256" key="1">
    <source>
        <dbReference type="SAM" id="MobiDB-lite"/>
    </source>
</evidence>
<organism evidence="2 3">
    <name type="scientific">Streptococcus suis 6407</name>
    <dbReference type="NCBI Taxonomy" id="1214179"/>
    <lineage>
        <taxon>Bacteria</taxon>
        <taxon>Bacillati</taxon>
        <taxon>Bacillota</taxon>
        <taxon>Bacilli</taxon>
        <taxon>Lactobacillales</taxon>
        <taxon>Streptococcaceae</taxon>
        <taxon>Streptococcus</taxon>
    </lineage>
</organism>
<accession>A0A075SQL4</accession>
<feature type="compositionally biased region" description="Basic and acidic residues" evidence="1">
    <location>
        <begin position="1"/>
        <end position="31"/>
    </location>
</feature>
<dbReference type="PATRIC" id="fig|1214179.4.peg.848"/>
<protein>
    <recommendedName>
        <fullName evidence="4">Phage protein</fullName>
    </recommendedName>
</protein>
<gene>
    <name evidence="2" type="ORF">ID09_04450</name>
</gene>
<dbReference type="Proteomes" id="UP000028185">
    <property type="component" value="Chromosome"/>
</dbReference>
<feature type="region of interest" description="Disordered" evidence="1">
    <location>
        <begin position="148"/>
        <end position="171"/>
    </location>
</feature>
<evidence type="ECO:0000313" key="3">
    <source>
        <dbReference type="Proteomes" id="UP000028185"/>
    </source>
</evidence>
<dbReference type="HOGENOM" id="CLU_1481180_0_0_9"/>
<dbReference type="EMBL" id="CP008921">
    <property type="protein sequence ID" value="AIG43320.1"/>
    <property type="molecule type" value="Genomic_DNA"/>
</dbReference>